<dbReference type="GO" id="GO:0009245">
    <property type="term" value="P:lipid A biosynthetic process"/>
    <property type="evidence" value="ECO:0007669"/>
    <property type="project" value="TreeGrafter"/>
</dbReference>
<keyword evidence="4 9" id="KW-0808">Transferase</keyword>
<evidence type="ECO:0000256" key="5">
    <source>
        <dbReference type="ARBA" id="ARBA00031445"/>
    </source>
</evidence>
<comment type="function">
    <text evidence="9">Involved in lipopolysaccharide (LPS) biosynthesis. Catalyzes the transfer of 3-deoxy-D-manno-octulosonate (Kdo) residue(s) from CMP-Kdo to lipid IV(A), the tetraacyldisaccharide-1,4'-bisphosphate precursor of lipid A.</text>
</comment>
<evidence type="ECO:0000259" key="10">
    <source>
        <dbReference type="Pfam" id="PF04413"/>
    </source>
</evidence>
<evidence type="ECO:0000313" key="12">
    <source>
        <dbReference type="Proteomes" id="UP000556026"/>
    </source>
</evidence>
<dbReference type="PANTHER" id="PTHR42755">
    <property type="entry name" value="3-DEOXY-MANNO-OCTULOSONATE CYTIDYLYLTRANSFERASE"/>
    <property type="match status" value="1"/>
</dbReference>
<evidence type="ECO:0000256" key="8">
    <source>
        <dbReference type="PIRSR" id="PIRSR639901-2"/>
    </source>
</evidence>
<protein>
    <recommendedName>
        <fullName evidence="3 9">3-deoxy-D-manno-octulosonic acid transferase</fullName>
        <shortName evidence="9">Kdo transferase</shortName>
        <ecNumber evidence="2 9">2.4.99.12</ecNumber>
    </recommendedName>
    <alternativeName>
        <fullName evidence="5 9">Lipid IV(A) 3-deoxy-D-manno-octulosonic acid transferase</fullName>
    </alternativeName>
</protein>
<gene>
    <name evidence="11" type="primary">kdtA</name>
    <name evidence="11" type="ORF">GMST_39240</name>
</gene>
<dbReference type="Gene3D" id="3.40.50.2000">
    <property type="entry name" value="Glycogen Phosphorylase B"/>
    <property type="match status" value="1"/>
</dbReference>
<evidence type="ECO:0000256" key="1">
    <source>
        <dbReference type="ARBA" id="ARBA00004713"/>
    </source>
</evidence>
<dbReference type="AlphaFoldDB" id="A0A6V8MPQ7"/>
<dbReference type="Proteomes" id="UP000556026">
    <property type="component" value="Unassembled WGS sequence"/>
</dbReference>
<dbReference type="SUPFAM" id="SSF53756">
    <property type="entry name" value="UDP-Glycosyltransferase/glycogen phosphorylase"/>
    <property type="match status" value="1"/>
</dbReference>
<keyword evidence="9" id="KW-0472">Membrane</keyword>
<comment type="caution">
    <text evidence="11">The sequence shown here is derived from an EMBL/GenBank/DDBJ whole genome shotgun (WGS) entry which is preliminary data.</text>
</comment>
<feature type="active site" description="Proton acceptor" evidence="7">
    <location>
        <position position="64"/>
    </location>
</feature>
<sequence length="441" mass="47691">MIHLLYNLILLLALPGIVAYHWYRSKSRGRRTALRERFGTIPEDDLAVLRGERVILVHAVSVGETIASFPLLKGLRSRYPGHRLVLTNVTETGRAVALKSNLADRCLYLPFDYLFAVRSLLRQVNPELIILMETELWPNFIRAAAELNMPVLLANGRISDRSFGRYLRLAWFFGPVLRQLSALGMQTAVDAERIAAIGAYPQTVRVTGNLKYDIPLQRPSAEELLELKGRYGIPAGAFVLTVASTHEGEDEPALEAYQQLLQLDAGAFLILAPRHPERAAAVAELVARRGIGCTLRSRLSEHPDALPAGSVLLLDTVGELARLYSVSDLVFVGGSLVPTGGHNPLEPAACGVPVLFGPHMENFREIAAFFLNAGAGLQVADGADLATEVLRLAGDRGARLAIGEQGRALLEECSGATGRTLDLAAGLLPEPPDAAAARGAR</sequence>
<dbReference type="EMBL" id="BLXX01000016">
    <property type="protein sequence ID" value="GFO61599.1"/>
    <property type="molecule type" value="Genomic_DNA"/>
</dbReference>
<feature type="site" description="Transition state stabilizer" evidence="8">
    <location>
        <position position="211"/>
    </location>
</feature>
<evidence type="ECO:0000256" key="4">
    <source>
        <dbReference type="ARBA" id="ARBA00022679"/>
    </source>
</evidence>
<dbReference type="EC" id="2.4.99.12" evidence="2 9"/>
<dbReference type="GO" id="GO:0009244">
    <property type="term" value="P:lipopolysaccharide core region biosynthetic process"/>
    <property type="evidence" value="ECO:0007669"/>
    <property type="project" value="UniProtKB-UniRule"/>
</dbReference>
<comment type="similarity">
    <text evidence="9">Belongs to the glycosyltransferase group 1 family.</text>
</comment>
<dbReference type="GO" id="GO:0005886">
    <property type="term" value="C:plasma membrane"/>
    <property type="evidence" value="ECO:0007669"/>
    <property type="project" value="UniProtKB-SubCell"/>
</dbReference>
<dbReference type="Pfam" id="PF04413">
    <property type="entry name" value="Glycos_transf_N"/>
    <property type="match status" value="1"/>
</dbReference>
<comment type="subcellular location">
    <subcellularLocation>
        <location evidence="9">Cell membrane</location>
    </subcellularLocation>
</comment>
<organism evidence="11 12">
    <name type="scientific">Geomonas silvestris</name>
    <dbReference type="NCBI Taxonomy" id="2740184"/>
    <lineage>
        <taxon>Bacteria</taxon>
        <taxon>Pseudomonadati</taxon>
        <taxon>Thermodesulfobacteriota</taxon>
        <taxon>Desulfuromonadia</taxon>
        <taxon>Geobacterales</taxon>
        <taxon>Geobacteraceae</taxon>
        <taxon>Geomonas</taxon>
    </lineage>
</organism>
<comment type="pathway">
    <text evidence="1 9">Bacterial outer membrane biogenesis; LPS core biosynthesis.</text>
</comment>
<dbReference type="GO" id="GO:0043842">
    <property type="term" value="F:Kdo transferase activity"/>
    <property type="evidence" value="ECO:0007669"/>
    <property type="project" value="UniProtKB-EC"/>
</dbReference>
<evidence type="ECO:0000256" key="3">
    <source>
        <dbReference type="ARBA" id="ARBA00019077"/>
    </source>
</evidence>
<dbReference type="PANTHER" id="PTHR42755:SF1">
    <property type="entry name" value="3-DEOXY-D-MANNO-OCTULOSONIC ACID TRANSFERASE, MITOCHONDRIAL-RELATED"/>
    <property type="match status" value="1"/>
</dbReference>
<dbReference type="InterPro" id="IPR039901">
    <property type="entry name" value="Kdotransferase"/>
</dbReference>
<reference evidence="12" key="1">
    <citation type="submission" date="2020-06" db="EMBL/GenBank/DDBJ databases">
        <title>Draft genomic sequence of Geomonas sp. Red330.</title>
        <authorList>
            <person name="Itoh H."/>
            <person name="Zhenxing X."/>
            <person name="Ushijima N."/>
            <person name="Masuda Y."/>
            <person name="Shiratori Y."/>
            <person name="Senoo K."/>
        </authorList>
    </citation>
    <scope>NUCLEOTIDE SEQUENCE [LARGE SCALE GENOMIC DNA]</scope>
    <source>
        <strain evidence="12">Red330</strain>
    </source>
</reference>
<evidence type="ECO:0000313" key="11">
    <source>
        <dbReference type="EMBL" id="GFO61599.1"/>
    </source>
</evidence>
<feature type="site" description="Transition state stabilizer" evidence="8">
    <location>
        <position position="133"/>
    </location>
</feature>
<evidence type="ECO:0000256" key="9">
    <source>
        <dbReference type="RuleBase" id="RU365103"/>
    </source>
</evidence>
<dbReference type="InterPro" id="IPR007507">
    <property type="entry name" value="Glycos_transf_N"/>
</dbReference>
<dbReference type="Gene3D" id="3.40.50.11720">
    <property type="entry name" value="3-Deoxy-D-manno-octulosonic-acid transferase, N-terminal domain"/>
    <property type="match status" value="1"/>
</dbReference>
<feature type="domain" description="3-deoxy-D-manno-octulosonic-acid transferase N-terminal" evidence="10">
    <location>
        <begin position="34"/>
        <end position="214"/>
    </location>
</feature>
<keyword evidence="12" id="KW-1185">Reference proteome</keyword>
<evidence type="ECO:0000256" key="2">
    <source>
        <dbReference type="ARBA" id="ARBA00012621"/>
    </source>
</evidence>
<accession>A0A6V8MPQ7</accession>
<keyword evidence="9" id="KW-0448">Lipopolysaccharide biosynthesis</keyword>
<name>A0A6V8MPQ7_9BACT</name>
<evidence type="ECO:0000256" key="6">
    <source>
        <dbReference type="ARBA" id="ARBA00049183"/>
    </source>
</evidence>
<dbReference type="InterPro" id="IPR038107">
    <property type="entry name" value="Glycos_transf_N_sf"/>
</dbReference>
<dbReference type="RefSeq" id="WP_183356392.1">
    <property type="nucleotide sequence ID" value="NZ_BLXX01000016.1"/>
</dbReference>
<proteinExistence type="inferred from homology"/>
<evidence type="ECO:0000256" key="7">
    <source>
        <dbReference type="PIRSR" id="PIRSR639901-1"/>
    </source>
</evidence>
<keyword evidence="9" id="KW-1003">Cell membrane</keyword>
<comment type="catalytic activity">
    <reaction evidence="6 9">
        <text>lipid IVA (E. coli) + CMP-3-deoxy-beta-D-manno-octulosonate = alpha-Kdo-(2-&gt;6)-lipid IVA (E. coli) + CMP + H(+)</text>
        <dbReference type="Rhea" id="RHEA:28066"/>
        <dbReference type="ChEBI" id="CHEBI:15378"/>
        <dbReference type="ChEBI" id="CHEBI:58603"/>
        <dbReference type="ChEBI" id="CHEBI:60364"/>
        <dbReference type="ChEBI" id="CHEBI:60377"/>
        <dbReference type="ChEBI" id="CHEBI:85987"/>
        <dbReference type="EC" id="2.4.99.12"/>
    </reaction>
</comment>
<dbReference type="UniPathway" id="UPA00958"/>